<dbReference type="GO" id="GO:0020037">
    <property type="term" value="F:heme binding"/>
    <property type="evidence" value="ECO:0007669"/>
    <property type="project" value="InterPro"/>
</dbReference>
<keyword evidence="5 7" id="KW-0408">Iron</keyword>
<reference evidence="8" key="1">
    <citation type="submission" date="2018-12" db="EMBL/GenBank/DDBJ databases">
        <title>Novel natural products biosynthetic potential of the class Ktedonobacteria.</title>
        <authorList>
            <person name="Zheng Y."/>
            <person name="Saitou A."/>
            <person name="Wang C.M."/>
            <person name="Toyoda A."/>
            <person name="Minakuchi Y."/>
            <person name="Sekiguchi Y."/>
            <person name="Ueda K."/>
            <person name="Takano H."/>
            <person name="Sakai Y."/>
            <person name="Yokota A."/>
            <person name="Yabe S."/>
        </authorList>
    </citation>
    <scope>NUCLEOTIDE SEQUENCE</scope>
    <source>
        <strain evidence="8">COM3</strain>
    </source>
</reference>
<dbReference type="InterPro" id="IPR001128">
    <property type="entry name" value="Cyt_P450"/>
</dbReference>
<dbReference type="Gene3D" id="1.10.630.10">
    <property type="entry name" value="Cytochrome P450"/>
    <property type="match status" value="1"/>
</dbReference>
<dbReference type="AlphaFoldDB" id="A0A455SF74"/>
<evidence type="ECO:0000256" key="3">
    <source>
        <dbReference type="ARBA" id="ARBA00022723"/>
    </source>
</evidence>
<evidence type="ECO:0000256" key="6">
    <source>
        <dbReference type="ARBA" id="ARBA00023033"/>
    </source>
</evidence>
<accession>A0A455SF74</accession>
<comment type="similarity">
    <text evidence="1 7">Belongs to the cytochrome P450 family.</text>
</comment>
<dbReference type="GO" id="GO:0004497">
    <property type="term" value="F:monooxygenase activity"/>
    <property type="evidence" value="ECO:0007669"/>
    <property type="project" value="UniProtKB-KW"/>
</dbReference>
<dbReference type="PANTHER" id="PTHR46696">
    <property type="entry name" value="P450, PUTATIVE (EUROFUNG)-RELATED"/>
    <property type="match status" value="1"/>
</dbReference>
<dbReference type="EMBL" id="AP019376">
    <property type="protein sequence ID" value="BBH87113.1"/>
    <property type="molecule type" value="Genomic_DNA"/>
</dbReference>
<evidence type="ECO:0000256" key="1">
    <source>
        <dbReference type="ARBA" id="ARBA00010617"/>
    </source>
</evidence>
<keyword evidence="4 7" id="KW-0560">Oxidoreductase</keyword>
<evidence type="ECO:0000256" key="7">
    <source>
        <dbReference type="RuleBase" id="RU000461"/>
    </source>
</evidence>
<evidence type="ECO:0000256" key="5">
    <source>
        <dbReference type="ARBA" id="ARBA00023004"/>
    </source>
</evidence>
<dbReference type="InterPro" id="IPR002397">
    <property type="entry name" value="Cyt_P450_B"/>
</dbReference>
<dbReference type="PROSITE" id="PS00086">
    <property type="entry name" value="CYTOCHROME_P450"/>
    <property type="match status" value="1"/>
</dbReference>
<organism evidence="8">
    <name type="scientific">Thermosporothrix sp. COM3</name>
    <dbReference type="NCBI Taxonomy" id="2490863"/>
    <lineage>
        <taxon>Bacteria</taxon>
        <taxon>Bacillati</taxon>
        <taxon>Chloroflexota</taxon>
        <taxon>Ktedonobacteria</taxon>
        <taxon>Ktedonobacterales</taxon>
        <taxon>Thermosporotrichaceae</taxon>
        <taxon>Thermosporothrix</taxon>
    </lineage>
</organism>
<keyword evidence="2 7" id="KW-0349">Heme</keyword>
<gene>
    <name evidence="8" type="primary">yjiB_4</name>
    <name evidence="8" type="ORF">KTC_18640</name>
</gene>
<name>A0A455SF74_9CHLR</name>
<dbReference type="SUPFAM" id="SSF48264">
    <property type="entry name" value="Cytochrome P450"/>
    <property type="match status" value="1"/>
</dbReference>
<dbReference type="GO" id="GO:0005506">
    <property type="term" value="F:iron ion binding"/>
    <property type="evidence" value="ECO:0007669"/>
    <property type="project" value="InterPro"/>
</dbReference>
<dbReference type="FunFam" id="1.10.630.10:FF:000018">
    <property type="entry name" value="Cytochrome P450 monooxygenase"/>
    <property type="match status" value="1"/>
</dbReference>
<proteinExistence type="inferred from homology"/>
<evidence type="ECO:0000256" key="4">
    <source>
        <dbReference type="ARBA" id="ARBA00023002"/>
    </source>
</evidence>
<dbReference type="Pfam" id="PF00067">
    <property type="entry name" value="p450"/>
    <property type="match status" value="1"/>
</dbReference>
<protein>
    <submittedName>
        <fullName evidence="8">Putative cytochrome P450 YjiB</fullName>
    </submittedName>
</protein>
<dbReference type="PRINTS" id="PR00359">
    <property type="entry name" value="BP450"/>
</dbReference>
<evidence type="ECO:0000313" key="8">
    <source>
        <dbReference type="EMBL" id="BBH87113.1"/>
    </source>
</evidence>
<dbReference type="PANTHER" id="PTHR46696:SF1">
    <property type="entry name" value="CYTOCHROME P450 YJIB-RELATED"/>
    <property type="match status" value="1"/>
</dbReference>
<dbReference type="InterPro" id="IPR036396">
    <property type="entry name" value="Cyt_P450_sf"/>
</dbReference>
<sequence length="389" mass="43955">MHKIIESPIRPPLEHYKQMRAKSPVFFEPRAGSWMVFRYAEAVRVLNDHTTFSSDPRRFEDLPSGMPTMFSILGLDEPRHRKLRTIIHRAFTPRVVEKLAPRISVITHALLDQVQVRGEMDVIQDFAYPLPLTVIAELLGVSVEDRVKFHAWCNTLTTGYQFEDRTSFSQSREESLQALNAYFGEVLKARRAALGDDLISLLLAAEVDGEKLNDEELLEFCLLLLIAGHETTANLLGNAVVCFDTYPDVANQLREDPSLMPGAIEEILRCFPSVASDFRFTTTETTLGGQQIGKYQPILVMVDSANYDEAQFSNADYFDIQRYPNRHLTFGHGIHFCLGAPLARLEARIALPILLERFPDLKAVPAQVVEPIKSPFLAGVKHFYVKTGH</sequence>
<dbReference type="GO" id="GO:0016705">
    <property type="term" value="F:oxidoreductase activity, acting on paired donors, with incorporation or reduction of molecular oxygen"/>
    <property type="evidence" value="ECO:0007669"/>
    <property type="project" value="InterPro"/>
</dbReference>
<keyword evidence="6 7" id="KW-0503">Monooxygenase</keyword>
<dbReference type="InterPro" id="IPR017972">
    <property type="entry name" value="Cyt_P450_CS"/>
</dbReference>
<keyword evidence="3 7" id="KW-0479">Metal-binding</keyword>
<dbReference type="PRINTS" id="PR00385">
    <property type="entry name" value="P450"/>
</dbReference>
<evidence type="ECO:0000256" key="2">
    <source>
        <dbReference type="ARBA" id="ARBA00022617"/>
    </source>
</evidence>
<dbReference type="CDD" id="cd11032">
    <property type="entry name" value="P450_EryK-like"/>
    <property type="match status" value="1"/>
</dbReference>